<organism evidence="1">
    <name type="scientific">marine sediment metagenome</name>
    <dbReference type="NCBI Taxonomy" id="412755"/>
    <lineage>
        <taxon>unclassified sequences</taxon>
        <taxon>metagenomes</taxon>
        <taxon>ecological metagenomes</taxon>
    </lineage>
</organism>
<comment type="caution">
    <text evidence="1">The sequence shown here is derived from an EMBL/GenBank/DDBJ whole genome shotgun (WGS) entry which is preliminary data.</text>
</comment>
<dbReference type="AlphaFoldDB" id="X1P0Z8"/>
<evidence type="ECO:0000313" key="1">
    <source>
        <dbReference type="EMBL" id="GAI49548.1"/>
    </source>
</evidence>
<feature type="non-terminal residue" evidence="1">
    <location>
        <position position="232"/>
    </location>
</feature>
<reference evidence="1" key="1">
    <citation type="journal article" date="2014" name="Front. Microbiol.">
        <title>High frequency of phylogenetically diverse reductive dehalogenase-homologous genes in deep subseafloor sedimentary metagenomes.</title>
        <authorList>
            <person name="Kawai M."/>
            <person name="Futagami T."/>
            <person name="Toyoda A."/>
            <person name="Takaki Y."/>
            <person name="Nishi S."/>
            <person name="Hori S."/>
            <person name="Arai W."/>
            <person name="Tsubouchi T."/>
            <person name="Morono Y."/>
            <person name="Uchiyama I."/>
            <person name="Ito T."/>
            <person name="Fujiyama A."/>
            <person name="Inagaki F."/>
            <person name="Takami H."/>
        </authorList>
    </citation>
    <scope>NUCLEOTIDE SEQUENCE</scope>
    <source>
        <strain evidence="1">Expedition CK06-06</strain>
    </source>
</reference>
<sequence>PGNWGGKIYRILTNDDTDPNTWDTSMVFDMQRPITSEGSIATDDYNHLWVYFGSGRFFSEIDEGDYTTQYYIGIREDTTRATTVAGLLDVTDIQVDTNEVVHYGGGITSTFDALIDTVNVIGGWYHKMEGPGERNLTTSLVFGGAVLFTSFLPTGDICSYGGYGNLYALFYQTGTAYIKPFLESAGSLYYRIHTDLGQGMPSEPSLYVSADQTKVFIQAGGGIQSPETGLPG</sequence>
<gene>
    <name evidence="1" type="ORF">S06H3_56039</name>
</gene>
<feature type="non-terminal residue" evidence="1">
    <location>
        <position position="1"/>
    </location>
</feature>
<evidence type="ECO:0008006" key="2">
    <source>
        <dbReference type="Google" id="ProtNLM"/>
    </source>
</evidence>
<name>X1P0Z8_9ZZZZ</name>
<proteinExistence type="predicted"/>
<accession>X1P0Z8</accession>
<dbReference type="EMBL" id="BARV01036007">
    <property type="protein sequence ID" value="GAI49548.1"/>
    <property type="molecule type" value="Genomic_DNA"/>
</dbReference>
<protein>
    <recommendedName>
        <fullName evidence="2">PilC beta-propeller domain-containing protein</fullName>
    </recommendedName>
</protein>